<dbReference type="EMBL" id="LLZS01000001">
    <property type="protein sequence ID" value="KUR73427.1"/>
    <property type="molecule type" value="Genomic_DNA"/>
</dbReference>
<keyword evidence="2" id="KW-0808">Transferase</keyword>
<evidence type="ECO:0000259" key="1">
    <source>
        <dbReference type="PROSITE" id="PS50206"/>
    </source>
</evidence>
<accession>A0A124JWL1</accession>
<dbReference type="RefSeq" id="WP_067905943.1">
    <property type="nucleotide sequence ID" value="NZ_KQ954244.1"/>
</dbReference>
<comment type="caution">
    <text evidence="2">The sequence shown here is derived from an EMBL/GenBank/DDBJ whole genome shotgun (WGS) entry which is preliminary data.</text>
</comment>
<dbReference type="PANTHER" id="PTHR44086">
    <property type="entry name" value="THIOSULFATE SULFURTRANSFERASE RDL2, MITOCHONDRIAL-RELATED"/>
    <property type="match status" value="1"/>
</dbReference>
<dbReference type="Pfam" id="PF00581">
    <property type="entry name" value="Rhodanese"/>
    <property type="match status" value="1"/>
</dbReference>
<evidence type="ECO:0000313" key="3">
    <source>
        <dbReference type="Proteomes" id="UP000058012"/>
    </source>
</evidence>
<dbReference type="AlphaFoldDB" id="A0A124JWL1"/>
<dbReference type="GO" id="GO:0004792">
    <property type="term" value="F:thiosulfate-cyanide sulfurtransferase activity"/>
    <property type="evidence" value="ECO:0007669"/>
    <property type="project" value="TreeGrafter"/>
</dbReference>
<dbReference type="SMART" id="SM00450">
    <property type="entry name" value="RHOD"/>
    <property type="match status" value="1"/>
</dbReference>
<evidence type="ECO:0000313" key="2">
    <source>
        <dbReference type="EMBL" id="KUR73427.1"/>
    </source>
</evidence>
<gene>
    <name evidence="2" type="ORF">AQZ52_00080</name>
</gene>
<dbReference type="Gene3D" id="3.40.250.10">
    <property type="entry name" value="Rhodanese-like domain"/>
    <property type="match status" value="1"/>
</dbReference>
<dbReference type="PANTHER" id="PTHR44086:SF10">
    <property type="entry name" value="THIOSULFATE SULFURTRANSFERASE_RHODANESE-LIKE DOMAIN-CONTAINING PROTEIN 3"/>
    <property type="match status" value="1"/>
</dbReference>
<sequence>MFGFGKTKAHSEIDALTLKTMLADGSALLIDVREPEEFAAERIKGAINAPLSGFNPQNLPDAAGRTIVLQCAGGKRSGLGLDQCAKAKIAVDTHLAGGIGAWKAAGLPVEQG</sequence>
<dbReference type="CDD" id="cd00158">
    <property type="entry name" value="RHOD"/>
    <property type="match status" value="1"/>
</dbReference>
<dbReference type="InterPro" id="IPR036873">
    <property type="entry name" value="Rhodanese-like_dom_sf"/>
</dbReference>
<reference evidence="2 3" key="1">
    <citation type="submission" date="2015-10" db="EMBL/GenBank/DDBJ databases">
        <title>Draft genome sequence of Novosphingobium fuchskuhlense DSM 25065 isolated from a surface water sample of the southwest basin of Lake Grosse Fuchskuhle.</title>
        <authorList>
            <person name="Ruckert C."/>
            <person name="Winkler A."/>
            <person name="Glaeser J."/>
            <person name="Grossart H.-P."/>
            <person name="Kalinowski J."/>
            <person name="Glaeser S."/>
        </authorList>
    </citation>
    <scope>NUCLEOTIDE SEQUENCE [LARGE SCALE GENOMIC DNA]</scope>
    <source>
        <strain evidence="2 3">FNE08-7</strain>
    </source>
</reference>
<dbReference type="InterPro" id="IPR001763">
    <property type="entry name" value="Rhodanese-like_dom"/>
</dbReference>
<keyword evidence="3" id="KW-1185">Reference proteome</keyword>
<dbReference type="PROSITE" id="PS50206">
    <property type="entry name" value="RHODANESE_3"/>
    <property type="match status" value="1"/>
</dbReference>
<dbReference type="OrthoDB" id="9789585at2"/>
<dbReference type="SUPFAM" id="SSF52821">
    <property type="entry name" value="Rhodanese/Cell cycle control phosphatase"/>
    <property type="match status" value="1"/>
</dbReference>
<protein>
    <submittedName>
        <fullName evidence="2">Sulfurtransferase</fullName>
    </submittedName>
</protein>
<dbReference type="STRING" id="1117702.AQZ52_00080"/>
<dbReference type="Proteomes" id="UP000058012">
    <property type="component" value="Unassembled WGS sequence"/>
</dbReference>
<proteinExistence type="predicted"/>
<name>A0A124JWL1_9SPHN</name>
<organism evidence="2 3">
    <name type="scientific">Novosphingobium fuchskuhlense</name>
    <dbReference type="NCBI Taxonomy" id="1117702"/>
    <lineage>
        <taxon>Bacteria</taxon>
        <taxon>Pseudomonadati</taxon>
        <taxon>Pseudomonadota</taxon>
        <taxon>Alphaproteobacteria</taxon>
        <taxon>Sphingomonadales</taxon>
        <taxon>Sphingomonadaceae</taxon>
        <taxon>Novosphingobium</taxon>
    </lineage>
</organism>
<feature type="domain" description="Rhodanese" evidence="1">
    <location>
        <begin position="23"/>
        <end position="111"/>
    </location>
</feature>